<evidence type="ECO:0000259" key="5">
    <source>
        <dbReference type="PROSITE" id="PS50893"/>
    </source>
</evidence>
<dbReference type="InterPro" id="IPR003439">
    <property type="entry name" value="ABC_transporter-like_ATP-bd"/>
</dbReference>
<accession>A0A1Q8YDW4</accession>
<evidence type="ECO:0000313" key="6">
    <source>
        <dbReference type="EMBL" id="OLP06217.1"/>
    </source>
</evidence>
<sequence length="250" mass="27406">MMTGLLHIQDVSMGWGERVISRDLNFEVQRGEILVIMGTSGCGKSTLMRLLVGLERPIKGHVFFEDSDLHQGEPQALDVLRRHFGVMFQGGALWSSMTVGENLLLPLRLFSQLSTAAMRQVAEFKLALVGLQGSYDAMPATLSGGMIKRVAIARSLVLNPDVLCLDEPASGLDPVNAARLDELILALREHLGTTVILVTHSVEGIFAVADRALYLDDQLKTMTAIDTPQALLAHGPERVREFLQRTPHKS</sequence>
<protein>
    <submittedName>
        <fullName evidence="6">ABC transporter family protein</fullName>
    </submittedName>
</protein>
<dbReference type="STRING" id="81479.RA876_06390"/>
<organism evidence="6 7">
    <name type="scientific">Rhodoferax antarcticus ANT.BR</name>
    <dbReference type="NCBI Taxonomy" id="1111071"/>
    <lineage>
        <taxon>Bacteria</taxon>
        <taxon>Pseudomonadati</taxon>
        <taxon>Pseudomonadota</taxon>
        <taxon>Betaproteobacteria</taxon>
        <taxon>Burkholderiales</taxon>
        <taxon>Comamonadaceae</taxon>
        <taxon>Rhodoferax</taxon>
    </lineage>
</organism>
<dbReference type="Gene3D" id="3.40.50.300">
    <property type="entry name" value="P-loop containing nucleotide triphosphate hydrolases"/>
    <property type="match status" value="1"/>
</dbReference>
<dbReference type="PANTHER" id="PTHR43023:SF3">
    <property type="entry name" value="PROTEIN TRIGALACTOSYLDIACYLGLYCEROL 3, CHLOROPLASTIC"/>
    <property type="match status" value="1"/>
</dbReference>
<name>A0A1Q8YDW4_9BURK</name>
<dbReference type="GO" id="GO:0005524">
    <property type="term" value="F:ATP binding"/>
    <property type="evidence" value="ECO:0007669"/>
    <property type="project" value="UniProtKB-KW"/>
</dbReference>
<evidence type="ECO:0000256" key="3">
    <source>
        <dbReference type="ARBA" id="ARBA00022741"/>
    </source>
</evidence>
<dbReference type="SMART" id="SM00382">
    <property type="entry name" value="AAA"/>
    <property type="match status" value="1"/>
</dbReference>
<evidence type="ECO:0000256" key="4">
    <source>
        <dbReference type="ARBA" id="ARBA00022840"/>
    </source>
</evidence>
<dbReference type="PANTHER" id="PTHR43023">
    <property type="entry name" value="PROTEIN TRIGALACTOSYLDIACYLGLYCEROL 3, CHLOROPLASTIC"/>
    <property type="match status" value="1"/>
</dbReference>
<dbReference type="InterPro" id="IPR027417">
    <property type="entry name" value="P-loop_NTPase"/>
</dbReference>
<keyword evidence="1" id="KW-0813">Transport</keyword>
<dbReference type="EMBL" id="MSYM01000013">
    <property type="protein sequence ID" value="OLP06217.1"/>
    <property type="molecule type" value="Genomic_DNA"/>
</dbReference>
<dbReference type="PROSITE" id="PS00211">
    <property type="entry name" value="ABC_TRANSPORTER_1"/>
    <property type="match status" value="1"/>
</dbReference>
<feature type="domain" description="ABC transporter" evidence="5">
    <location>
        <begin position="6"/>
        <end position="242"/>
    </location>
</feature>
<keyword evidence="2" id="KW-0472">Membrane</keyword>
<comment type="caution">
    <text evidence="6">The sequence shown here is derived from an EMBL/GenBank/DDBJ whole genome shotgun (WGS) entry which is preliminary data.</text>
</comment>
<keyword evidence="4" id="KW-0067">ATP-binding</keyword>
<dbReference type="AlphaFoldDB" id="A0A1Q8YDW4"/>
<dbReference type="GO" id="GO:0016887">
    <property type="term" value="F:ATP hydrolysis activity"/>
    <property type="evidence" value="ECO:0007669"/>
    <property type="project" value="InterPro"/>
</dbReference>
<keyword evidence="7" id="KW-1185">Reference proteome</keyword>
<reference evidence="6 7" key="1">
    <citation type="submission" date="2017-01" db="EMBL/GenBank/DDBJ databases">
        <title>Genome sequence of Rhodoferax antarcticus ANT.BR, a psychrophilic purple nonsulfur bacterium from an Antarctic microbial mat.</title>
        <authorList>
            <person name="Baker J."/>
            <person name="Riester C."/>
            <person name="Skinner B."/>
            <person name="Newell A."/>
            <person name="Swingley W."/>
            <person name="Madigan M."/>
            <person name="Jung D."/>
            <person name="Asao M."/>
            <person name="Chen M."/>
            <person name="Loughlin P."/>
            <person name="Pan H."/>
            <person name="Lin S."/>
            <person name="Li N."/>
            <person name="Shaw J."/>
            <person name="Prado M."/>
            <person name="Sherman C."/>
            <person name="Li X."/>
            <person name="Tang J."/>
            <person name="Blankenship R."/>
            <person name="Zhao T."/>
            <person name="Touchman J."/>
            <person name="Sattley M."/>
        </authorList>
    </citation>
    <scope>NUCLEOTIDE SEQUENCE [LARGE SCALE GENOMIC DNA]</scope>
    <source>
        <strain evidence="6 7">ANT.BR</strain>
    </source>
</reference>
<dbReference type="InterPro" id="IPR017871">
    <property type="entry name" value="ABC_transporter-like_CS"/>
</dbReference>
<keyword evidence="3" id="KW-0547">Nucleotide-binding</keyword>
<evidence type="ECO:0000313" key="7">
    <source>
        <dbReference type="Proteomes" id="UP000185911"/>
    </source>
</evidence>
<dbReference type="Proteomes" id="UP000185911">
    <property type="component" value="Unassembled WGS sequence"/>
</dbReference>
<evidence type="ECO:0000256" key="1">
    <source>
        <dbReference type="ARBA" id="ARBA00022448"/>
    </source>
</evidence>
<evidence type="ECO:0000256" key="2">
    <source>
        <dbReference type="ARBA" id="ARBA00022475"/>
    </source>
</evidence>
<dbReference type="PROSITE" id="PS50893">
    <property type="entry name" value="ABC_TRANSPORTER_2"/>
    <property type="match status" value="1"/>
</dbReference>
<dbReference type="InterPro" id="IPR003593">
    <property type="entry name" value="AAA+_ATPase"/>
</dbReference>
<dbReference type="Pfam" id="PF00005">
    <property type="entry name" value="ABC_tran"/>
    <property type="match status" value="1"/>
</dbReference>
<proteinExistence type="predicted"/>
<keyword evidence="2" id="KW-1003">Cell membrane</keyword>
<gene>
    <name evidence="6" type="ORF">BLL52_2448</name>
</gene>
<dbReference type="SUPFAM" id="SSF52540">
    <property type="entry name" value="P-loop containing nucleoside triphosphate hydrolases"/>
    <property type="match status" value="1"/>
</dbReference>